<feature type="domain" description="Pyrrolo-quinoline quinone repeat" evidence="1">
    <location>
        <begin position="48"/>
        <end position="188"/>
    </location>
</feature>
<dbReference type="AlphaFoldDB" id="A0A518EQL7"/>
<accession>A0A518EQL7</accession>
<organism evidence="2 3">
    <name type="scientific">Saltatorellus ferox</name>
    <dbReference type="NCBI Taxonomy" id="2528018"/>
    <lineage>
        <taxon>Bacteria</taxon>
        <taxon>Pseudomonadati</taxon>
        <taxon>Planctomycetota</taxon>
        <taxon>Planctomycetia</taxon>
        <taxon>Planctomycetia incertae sedis</taxon>
        <taxon>Saltatorellus</taxon>
    </lineage>
</organism>
<dbReference type="Pfam" id="PF13360">
    <property type="entry name" value="PQQ_2"/>
    <property type="match status" value="1"/>
</dbReference>
<dbReference type="InterPro" id="IPR015943">
    <property type="entry name" value="WD40/YVTN_repeat-like_dom_sf"/>
</dbReference>
<gene>
    <name evidence="2" type="ORF">Poly30_18950</name>
</gene>
<keyword evidence="3" id="KW-1185">Reference proteome</keyword>
<reference evidence="2 3" key="1">
    <citation type="submission" date="2019-02" db="EMBL/GenBank/DDBJ databases">
        <title>Deep-cultivation of Planctomycetes and their phenomic and genomic characterization uncovers novel biology.</title>
        <authorList>
            <person name="Wiegand S."/>
            <person name="Jogler M."/>
            <person name="Boedeker C."/>
            <person name="Pinto D."/>
            <person name="Vollmers J."/>
            <person name="Rivas-Marin E."/>
            <person name="Kohn T."/>
            <person name="Peeters S.H."/>
            <person name="Heuer A."/>
            <person name="Rast P."/>
            <person name="Oberbeckmann S."/>
            <person name="Bunk B."/>
            <person name="Jeske O."/>
            <person name="Meyerdierks A."/>
            <person name="Storesund J.E."/>
            <person name="Kallscheuer N."/>
            <person name="Luecker S."/>
            <person name="Lage O.M."/>
            <person name="Pohl T."/>
            <person name="Merkel B.J."/>
            <person name="Hornburger P."/>
            <person name="Mueller R.-W."/>
            <person name="Bruemmer F."/>
            <person name="Labrenz M."/>
            <person name="Spormann A.M."/>
            <person name="Op den Camp H."/>
            <person name="Overmann J."/>
            <person name="Amann R."/>
            <person name="Jetten M.S.M."/>
            <person name="Mascher T."/>
            <person name="Medema M.H."/>
            <person name="Devos D.P."/>
            <person name="Kaster A.-K."/>
            <person name="Ovreas L."/>
            <person name="Rohde M."/>
            <person name="Galperin M.Y."/>
            <person name="Jogler C."/>
        </authorList>
    </citation>
    <scope>NUCLEOTIDE SEQUENCE [LARGE SCALE GENOMIC DNA]</scope>
    <source>
        <strain evidence="2 3">Poly30</strain>
    </source>
</reference>
<dbReference type="Gene3D" id="2.130.10.10">
    <property type="entry name" value="YVTN repeat-like/Quinoprotein amine dehydrogenase"/>
    <property type="match status" value="1"/>
</dbReference>
<name>A0A518EQL7_9BACT</name>
<dbReference type="OrthoDB" id="275948at2"/>
<evidence type="ECO:0000313" key="3">
    <source>
        <dbReference type="Proteomes" id="UP000320390"/>
    </source>
</evidence>
<dbReference type="Proteomes" id="UP000320390">
    <property type="component" value="Chromosome"/>
</dbReference>
<dbReference type="InterPro" id="IPR002372">
    <property type="entry name" value="PQQ_rpt_dom"/>
</dbReference>
<proteinExistence type="predicted"/>
<evidence type="ECO:0000259" key="1">
    <source>
        <dbReference type="Pfam" id="PF13360"/>
    </source>
</evidence>
<sequence>MTSTAKRRWSRELETEVDGIAFDSTGPVLLHGYDPPAGGKWLDDVIPGKLGAFDRSTGERLWIAPCEVGYGRGFGAGIGQQGQVIVLGPSQGGHRIVRMSVANGELLEAADIQAFDTALVSADAVVCSNARLVWGLDALRLSETWSYGREGERYHGVVRLGGTVFVVVSNTDSGKYGVIRLDARTGAFKGNLVGLSLPIIRGIGATAETVVLVTSELDLILENDQRMDFMMKLASHPDEGPRDTLSLVALRADASPGEAPLWYSILETKPIDDLPDASITANSGKVYVERRAHLRALDALTGRELGAWTVPGLDEKIAWTVVDGAGLLAEETRVSVFELPA</sequence>
<dbReference type="InterPro" id="IPR011047">
    <property type="entry name" value="Quinoprotein_ADH-like_sf"/>
</dbReference>
<dbReference type="EMBL" id="CP036434">
    <property type="protein sequence ID" value="QDV06386.1"/>
    <property type="molecule type" value="Genomic_DNA"/>
</dbReference>
<dbReference type="SUPFAM" id="SSF50998">
    <property type="entry name" value="Quinoprotein alcohol dehydrogenase-like"/>
    <property type="match status" value="1"/>
</dbReference>
<evidence type="ECO:0000313" key="2">
    <source>
        <dbReference type="EMBL" id="QDV06386.1"/>
    </source>
</evidence>
<dbReference type="RefSeq" id="WP_145196518.1">
    <property type="nucleotide sequence ID" value="NZ_CP036434.1"/>
</dbReference>
<protein>
    <recommendedName>
        <fullName evidence="1">Pyrrolo-quinoline quinone repeat domain-containing protein</fullName>
    </recommendedName>
</protein>